<feature type="compositionally biased region" description="Low complexity" evidence="1">
    <location>
        <begin position="35"/>
        <end position="54"/>
    </location>
</feature>
<proteinExistence type="predicted"/>
<dbReference type="EMBL" id="JABVEC010000031">
    <property type="protein sequence ID" value="MBC6469725.1"/>
    <property type="molecule type" value="Genomic_DNA"/>
</dbReference>
<name>A0ABR7LY88_9ACTN</name>
<dbReference type="RefSeq" id="WP_187246778.1">
    <property type="nucleotide sequence ID" value="NZ_BAAAOK010000010.1"/>
</dbReference>
<feature type="region of interest" description="Disordered" evidence="1">
    <location>
        <begin position="33"/>
        <end position="92"/>
    </location>
</feature>
<keyword evidence="3" id="KW-1185">Reference proteome</keyword>
<organism evidence="2 3">
    <name type="scientific">Actinomadura alba</name>
    <dbReference type="NCBI Taxonomy" id="406431"/>
    <lineage>
        <taxon>Bacteria</taxon>
        <taxon>Bacillati</taxon>
        <taxon>Actinomycetota</taxon>
        <taxon>Actinomycetes</taxon>
        <taxon>Streptosporangiales</taxon>
        <taxon>Thermomonosporaceae</taxon>
        <taxon>Actinomadura</taxon>
    </lineage>
</organism>
<evidence type="ECO:0000313" key="2">
    <source>
        <dbReference type="EMBL" id="MBC6469725.1"/>
    </source>
</evidence>
<protein>
    <recommendedName>
        <fullName evidence="4">Secreted protein</fullName>
    </recommendedName>
</protein>
<evidence type="ECO:0008006" key="4">
    <source>
        <dbReference type="Google" id="ProtNLM"/>
    </source>
</evidence>
<sequence length="175" mass="17512">MKSSVLGYGGALLLVAVALAILVDAVMRDEPGVRPPASAAVSGSPAPVPASATPAVPPAASAPPTRGGGSGEAAAPARPAPRDTTAGGALPCPARSARYERFGDTVRVSVHFPGSGYVAAFVEVTGRDSMTKSATNTGRPQTFEFAGVPRNATERIGVTVITGAGLQTCDVQERS</sequence>
<gene>
    <name evidence="2" type="ORF">HKK74_30165</name>
</gene>
<comment type="caution">
    <text evidence="2">The sequence shown here is derived from an EMBL/GenBank/DDBJ whole genome shotgun (WGS) entry which is preliminary data.</text>
</comment>
<reference evidence="2 3" key="1">
    <citation type="submission" date="2020-06" db="EMBL/GenBank/DDBJ databases">
        <title>Actinomadura xiongansis sp. nov., isolated from soil of Baiyangdian.</title>
        <authorList>
            <person name="Zhang X."/>
        </authorList>
    </citation>
    <scope>NUCLEOTIDE SEQUENCE [LARGE SCALE GENOMIC DNA]</scope>
    <source>
        <strain evidence="2 3">HBUM206468</strain>
    </source>
</reference>
<evidence type="ECO:0000313" key="3">
    <source>
        <dbReference type="Proteomes" id="UP000805614"/>
    </source>
</evidence>
<dbReference type="Proteomes" id="UP000805614">
    <property type="component" value="Unassembled WGS sequence"/>
</dbReference>
<evidence type="ECO:0000256" key="1">
    <source>
        <dbReference type="SAM" id="MobiDB-lite"/>
    </source>
</evidence>
<accession>A0ABR7LY88</accession>